<gene>
    <name evidence="10 12" type="ORF">BDZ99DRAFT_400676</name>
</gene>
<dbReference type="Pfam" id="PF01485">
    <property type="entry name" value="IBR"/>
    <property type="match status" value="1"/>
</dbReference>
<keyword evidence="11" id="KW-1185">Reference proteome</keyword>
<evidence type="ECO:0000256" key="5">
    <source>
        <dbReference type="ARBA" id="ARBA00022737"/>
    </source>
</evidence>
<dbReference type="InterPro" id="IPR002867">
    <property type="entry name" value="IBR_dom"/>
</dbReference>
<evidence type="ECO:0000256" key="1">
    <source>
        <dbReference type="ARBA" id="ARBA00001798"/>
    </source>
</evidence>
<organism evidence="10">
    <name type="scientific">Mytilinidion resinicola</name>
    <dbReference type="NCBI Taxonomy" id="574789"/>
    <lineage>
        <taxon>Eukaryota</taxon>
        <taxon>Fungi</taxon>
        <taxon>Dikarya</taxon>
        <taxon>Ascomycota</taxon>
        <taxon>Pezizomycotina</taxon>
        <taxon>Dothideomycetes</taxon>
        <taxon>Pleosporomycetidae</taxon>
        <taxon>Mytilinidiales</taxon>
        <taxon>Mytilinidiaceae</taxon>
        <taxon>Mytilinidion</taxon>
    </lineage>
</organism>
<dbReference type="GO" id="GO:0008270">
    <property type="term" value="F:zinc ion binding"/>
    <property type="evidence" value="ECO:0007669"/>
    <property type="project" value="UniProtKB-KW"/>
</dbReference>
<reference evidence="12" key="3">
    <citation type="submission" date="2025-04" db="UniProtKB">
        <authorList>
            <consortium name="RefSeq"/>
        </authorList>
    </citation>
    <scope>IDENTIFICATION</scope>
    <source>
        <strain evidence="12">CBS 304.34</strain>
    </source>
</reference>
<keyword evidence="5" id="KW-0677">Repeat</keyword>
<evidence type="ECO:0000256" key="6">
    <source>
        <dbReference type="ARBA" id="ARBA00022771"/>
    </source>
</evidence>
<dbReference type="InterPro" id="IPR044066">
    <property type="entry name" value="TRIAD_supradom"/>
</dbReference>
<evidence type="ECO:0000256" key="3">
    <source>
        <dbReference type="ARBA" id="ARBA00022679"/>
    </source>
</evidence>
<evidence type="ECO:0000256" key="2">
    <source>
        <dbReference type="ARBA" id="ARBA00012251"/>
    </source>
</evidence>
<keyword evidence="4" id="KW-0479">Metal-binding</keyword>
<keyword evidence="7" id="KW-0833">Ubl conjugation pathway</keyword>
<evidence type="ECO:0000313" key="11">
    <source>
        <dbReference type="Proteomes" id="UP000504636"/>
    </source>
</evidence>
<keyword evidence="3" id="KW-0808">Transferase</keyword>
<dbReference type="Pfam" id="PF22191">
    <property type="entry name" value="IBR_1"/>
    <property type="match status" value="1"/>
</dbReference>
<sequence>WCIGPGCHSGQLHADSNPILRCAQCDFRSCVKHKVPWHDGLTCVQYDASTALRQRDMEEAASKKKVKETSRRRPGRKCGWRIEKNDGCDHMTCRKCGTQFCWLCKANYQDIWRYRNGAHRSTCRYHSTNLPDLDL</sequence>
<evidence type="ECO:0000256" key="8">
    <source>
        <dbReference type="ARBA" id="ARBA00022833"/>
    </source>
</evidence>
<dbReference type="EC" id="2.3.2.31" evidence="2"/>
<feature type="domain" description="RING-type" evidence="9">
    <location>
        <begin position="1"/>
        <end position="132"/>
    </location>
</feature>
<evidence type="ECO:0000313" key="10">
    <source>
        <dbReference type="EMBL" id="KAF2803016.1"/>
    </source>
</evidence>
<evidence type="ECO:0000256" key="4">
    <source>
        <dbReference type="ARBA" id="ARBA00022723"/>
    </source>
</evidence>
<dbReference type="PANTHER" id="PTHR11685">
    <property type="entry name" value="RBR FAMILY RING FINGER AND IBR DOMAIN-CONTAINING"/>
    <property type="match status" value="1"/>
</dbReference>
<dbReference type="Proteomes" id="UP000504636">
    <property type="component" value="Unplaced"/>
</dbReference>
<evidence type="ECO:0000259" key="9">
    <source>
        <dbReference type="PROSITE" id="PS51873"/>
    </source>
</evidence>
<dbReference type="GO" id="GO:0016567">
    <property type="term" value="P:protein ubiquitination"/>
    <property type="evidence" value="ECO:0007669"/>
    <property type="project" value="InterPro"/>
</dbReference>
<comment type="catalytic activity">
    <reaction evidence="1">
        <text>[E2 ubiquitin-conjugating enzyme]-S-ubiquitinyl-L-cysteine + [acceptor protein]-L-lysine = [E2 ubiquitin-conjugating enzyme]-L-cysteine + [acceptor protein]-N(6)-ubiquitinyl-L-lysine.</text>
        <dbReference type="EC" id="2.3.2.31"/>
    </reaction>
</comment>
<reference evidence="10 12" key="1">
    <citation type="journal article" date="2020" name="Stud. Mycol.">
        <title>101 Dothideomycetes genomes: a test case for predicting lifestyles and emergence of pathogens.</title>
        <authorList>
            <person name="Haridas S."/>
            <person name="Albert R."/>
            <person name="Binder M."/>
            <person name="Bloem J."/>
            <person name="Labutti K."/>
            <person name="Salamov A."/>
            <person name="Andreopoulos B."/>
            <person name="Baker S."/>
            <person name="Barry K."/>
            <person name="Bills G."/>
            <person name="Bluhm B."/>
            <person name="Cannon C."/>
            <person name="Castanera R."/>
            <person name="Culley D."/>
            <person name="Daum C."/>
            <person name="Ezra D."/>
            <person name="Gonzalez J."/>
            <person name="Henrissat B."/>
            <person name="Kuo A."/>
            <person name="Liang C."/>
            <person name="Lipzen A."/>
            <person name="Lutzoni F."/>
            <person name="Magnuson J."/>
            <person name="Mondo S."/>
            <person name="Nolan M."/>
            <person name="Ohm R."/>
            <person name="Pangilinan J."/>
            <person name="Park H.-J."/>
            <person name="Ramirez L."/>
            <person name="Alfaro M."/>
            <person name="Sun H."/>
            <person name="Tritt A."/>
            <person name="Yoshinaga Y."/>
            <person name="Zwiers L.-H."/>
            <person name="Turgeon B."/>
            <person name="Goodwin S."/>
            <person name="Spatafora J."/>
            <person name="Crous P."/>
            <person name="Grigoriev I."/>
        </authorList>
    </citation>
    <scope>NUCLEOTIDE SEQUENCE</scope>
    <source>
        <strain evidence="10 12">CBS 304.34</strain>
    </source>
</reference>
<keyword evidence="8" id="KW-0862">Zinc</keyword>
<evidence type="ECO:0000256" key="7">
    <source>
        <dbReference type="ARBA" id="ARBA00022786"/>
    </source>
</evidence>
<reference evidence="12" key="2">
    <citation type="submission" date="2020-04" db="EMBL/GenBank/DDBJ databases">
        <authorList>
            <consortium name="NCBI Genome Project"/>
        </authorList>
    </citation>
    <scope>NUCLEOTIDE SEQUENCE</scope>
    <source>
        <strain evidence="12">CBS 304.34</strain>
    </source>
</reference>
<dbReference type="OrthoDB" id="1431934at2759"/>
<proteinExistence type="predicted"/>
<dbReference type="SUPFAM" id="SSF57850">
    <property type="entry name" value="RING/U-box"/>
    <property type="match status" value="2"/>
</dbReference>
<evidence type="ECO:0000313" key="12">
    <source>
        <dbReference type="RefSeq" id="XP_033569980.1"/>
    </source>
</evidence>
<dbReference type="CDD" id="cd20335">
    <property type="entry name" value="BRcat_RBR"/>
    <property type="match status" value="1"/>
</dbReference>
<dbReference type="GO" id="GO:0061630">
    <property type="term" value="F:ubiquitin protein ligase activity"/>
    <property type="evidence" value="ECO:0007669"/>
    <property type="project" value="UniProtKB-EC"/>
</dbReference>
<feature type="non-terminal residue" evidence="10">
    <location>
        <position position="1"/>
    </location>
</feature>
<accession>A0A6A6Y2H0</accession>
<dbReference type="Gene3D" id="1.20.120.1750">
    <property type="match status" value="1"/>
</dbReference>
<name>A0A6A6Y2H0_9PEZI</name>
<dbReference type="PROSITE" id="PS51873">
    <property type="entry name" value="TRIAD"/>
    <property type="match status" value="1"/>
</dbReference>
<dbReference type="EMBL" id="MU003720">
    <property type="protein sequence ID" value="KAF2803016.1"/>
    <property type="molecule type" value="Genomic_DNA"/>
</dbReference>
<dbReference type="GeneID" id="54457074"/>
<protein>
    <recommendedName>
        <fullName evidence="2">RBR-type E3 ubiquitin transferase</fullName>
        <ecNumber evidence="2">2.3.2.31</ecNumber>
    </recommendedName>
</protein>
<dbReference type="InterPro" id="IPR031127">
    <property type="entry name" value="E3_UB_ligase_RBR"/>
</dbReference>
<dbReference type="AlphaFoldDB" id="A0A6A6Y2H0"/>
<dbReference type="RefSeq" id="XP_033569980.1">
    <property type="nucleotide sequence ID" value="XM_033716181.1"/>
</dbReference>
<keyword evidence="6" id="KW-0863">Zinc-finger</keyword>